<organism evidence="1 2">
    <name type="scientific">Spiromyces aspiralis</name>
    <dbReference type="NCBI Taxonomy" id="68401"/>
    <lineage>
        <taxon>Eukaryota</taxon>
        <taxon>Fungi</taxon>
        <taxon>Fungi incertae sedis</taxon>
        <taxon>Zoopagomycota</taxon>
        <taxon>Kickxellomycotina</taxon>
        <taxon>Kickxellomycetes</taxon>
        <taxon>Kickxellales</taxon>
        <taxon>Kickxellaceae</taxon>
        <taxon>Spiromyces</taxon>
    </lineage>
</organism>
<dbReference type="Proteomes" id="UP001145114">
    <property type="component" value="Unassembled WGS sequence"/>
</dbReference>
<dbReference type="EMBL" id="JAMZIH010005146">
    <property type="protein sequence ID" value="KAJ1676004.1"/>
    <property type="molecule type" value="Genomic_DNA"/>
</dbReference>
<evidence type="ECO:0000313" key="1">
    <source>
        <dbReference type="EMBL" id="KAJ1676004.1"/>
    </source>
</evidence>
<keyword evidence="2" id="KW-1185">Reference proteome</keyword>
<sequence length="388" mass="42648">MRGRYMRDPAEYEASEPPSYSGHASDTEGQGGIGQGKCNAQAPLCALPAEVLVSISVLAAHHLPPSTLGDDAILKSVQLAMWDFGHCDPKRCSGRKLARMGIVKELTLAQPFKGLVMSPEGQQAVSPADREILQNYGAAMIDCSWARLEEVPFKKIRARHNRLLPYLVAANPVNYGKPWRLNCVEALAAAFYICGMDDVGDALMGKFKWGHAFREVNEDLFRKYSQCKDSAEVIEIQGEWMAMIDRENEMRHGRKTGEADSCEEDSDRSSSGEYLLVKNPNHRKPMFGAIVLENSGDGDDDDDDDSGEEGCYRKSTTMYPPSTEEDESGSDSDLGGGSGLDGKRYKVIKDKLGNDVRVEASSSEDASDNENDGERATELDDRIKSLSM</sequence>
<evidence type="ECO:0000313" key="2">
    <source>
        <dbReference type="Proteomes" id="UP001145114"/>
    </source>
</evidence>
<gene>
    <name evidence="1" type="primary">TSR3</name>
    <name evidence="1" type="ORF">EV182_000174</name>
</gene>
<comment type="caution">
    <text evidence="1">The sequence shown here is derived from an EMBL/GenBank/DDBJ whole genome shotgun (WGS) entry which is preliminary data.</text>
</comment>
<accession>A0ACC1HHI2</accession>
<protein>
    <submittedName>
        <fullName evidence="1">Ribosome biogenesis protein tsr3</fullName>
    </submittedName>
</protein>
<reference evidence="1" key="1">
    <citation type="submission" date="2022-06" db="EMBL/GenBank/DDBJ databases">
        <title>Phylogenomic reconstructions and comparative analyses of Kickxellomycotina fungi.</title>
        <authorList>
            <person name="Reynolds N.K."/>
            <person name="Stajich J.E."/>
            <person name="Barry K."/>
            <person name="Grigoriev I.V."/>
            <person name="Crous P."/>
            <person name="Smith M.E."/>
        </authorList>
    </citation>
    <scope>NUCLEOTIDE SEQUENCE</scope>
    <source>
        <strain evidence="1">RSA 2271</strain>
    </source>
</reference>
<name>A0ACC1HHI2_9FUNG</name>
<proteinExistence type="predicted"/>